<name>A0ABR1FYN8_AURAN</name>
<feature type="compositionally biased region" description="Low complexity" evidence="1">
    <location>
        <begin position="1090"/>
        <end position="1099"/>
    </location>
</feature>
<feature type="region of interest" description="Disordered" evidence="1">
    <location>
        <begin position="1074"/>
        <end position="1143"/>
    </location>
</feature>
<feature type="compositionally biased region" description="Basic residues" evidence="1">
    <location>
        <begin position="534"/>
        <end position="554"/>
    </location>
</feature>
<feature type="region of interest" description="Disordered" evidence="1">
    <location>
        <begin position="774"/>
        <end position="798"/>
    </location>
</feature>
<accession>A0ABR1FYN8</accession>
<evidence type="ECO:0000313" key="2">
    <source>
        <dbReference type="EMBL" id="KAK7241383.1"/>
    </source>
</evidence>
<feature type="compositionally biased region" description="Basic and acidic residues" evidence="1">
    <location>
        <begin position="514"/>
        <end position="523"/>
    </location>
</feature>
<organism evidence="2 3">
    <name type="scientific">Aureococcus anophagefferens</name>
    <name type="common">Harmful bloom alga</name>
    <dbReference type="NCBI Taxonomy" id="44056"/>
    <lineage>
        <taxon>Eukaryota</taxon>
        <taxon>Sar</taxon>
        <taxon>Stramenopiles</taxon>
        <taxon>Ochrophyta</taxon>
        <taxon>Pelagophyceae</taxon>
        <taxon>Pelagomonadales</taxon>
        <taxon>Pelagomonadaceae</taxon>
        <taxon>Aureococcus</taxon>
    </lineage>
</organism>
<feature type="compositionally biased region" description="Acidic residues" evidence="1">
    <location>
        <begin position="970"/>
        <end position="980"/>
    </location>
</feature>
<feature type="compositionally biased region" description="Low complexity" evidence="1">
    <location>
        <begin position="1033"/>
        <end position="1049"/>
    </location>
</feature>
<sequence>MDRRLMSLFKRGGADVPFLMCLNANANAADEGSDKRMVLEHLSTRAAQEELEKKADPAKAVLHKLNRTPDKAIRDNVLHHYLAPQTELITPDATVIPLRQADRGCVTPEAFAGAIDDTVAQLRGLDADGDLIRANIEQCRQIAIEARGILVNTGTPEQVAYFEEEERLTPAPRQHGLTTYGRPRAKKYAAPLAPANGAGLQTPKFQAFFSDLAAKDGNAARRASDGAAREGARRRAGSRKCEVACAAPSAAPVLAAGRLPEGALASLDAAVAALGKACRDPASAPSLARLGGALAALAVAIRPEGAPFDAKQLALAAEALARSDGGLGDGDDAAARAALEVAAGCADGASRDVAARTPGAAAAVHRDLARARHACGDFRGAAEAAALSCTAAARVAALAAVGDAEARDAACAPRRGRRAAARDAGVRALMAALRREYATELAHCGAWLRRGNGDAGALLRLFGRACVRRRRAAAYAPALAALEARGHAPARVAKALEAARRALRAADAARRAPLEAAERDGRARARRSSPAASRWRRASRAPRGLGGRRVHPPRRAVGALRGPRPLRAAAEAACGERLAVCDLGLRVCDDDALAQAKATLAGDGDALVAFFAAGESLVGVALGRGGAAGRADAAAAHLAAFFAVDALVAGFGRPRDQSGGRRGGRRAPRALPRPAAPRGRVLDRVSVRYGPSLAVLAALERRRARRRDLNDFGGGAAPLLAVVADRASGATAAAWAAPVATVDGSLVPVLALADDERLRGSEDAAQDLHDATGVCTGSPSHPTAPRSTTATCASTRRRSWPRGPCCPAARSRSCSAAGDAAAPAARASTRPWPAAARGHVRVARRREAAAGRRRRGRGAAAAALDAGLRARRCGSAATRRPPPRAAAGDASVWLRDATVTTAAALLDAAPLDPADRRDAKQALATCFPPRPGDERAARPLAPDCADWANVAVFGAGYGVPGAGWKHADDGADTDDDDSDADSVGGDDRGAADDLRRRWEDFAATREGRRLVQRLGPEKALRTWTRQRLRRRASSAARGAAATATGSAKALKAKARDSLRDAGADEAAAKVKKSVERAGHAAREAVEAGAKEAAGQAAAAKSDVERALQDAKAKRGAAKAFKARLKESDAGTQDQRSSGACVVS</sequence>
<feature type="compositionally biased region" description="Basic and acidic residues" evidence="1">
    <location>
        <begin position="1074"/>
        <end position="1089"/>
    </location>
</feature>
<feature type="compositionally biased region" description="Basic and acidic residues" evidence="1">
    <location>
        <begin position="1101"/>
        <end position="1112"/>
    </location>
</feature>
<feature type="compositionally biased region" description="Low complexity" evidence="1">
    <location>
        <begin position="783"/>
        <end position="794"/>
    </location>
</feature>
<feature type="region of interest" description="Disordered" evidence="1">
    <location>
        <begin position="655"/>
        <end position="675"/>
    </location>
</feature>
<keyword evidence="3" id="KW-1185">Reference proteome</keyword>
<comment type="caution">
    <text evidence="2">The sequence shown here is derived from an EMBL/GenBank/DDBJ whole genome shotgun (WGS) entry which is preliminary data.</text>
</comment>
<evidence type="ECO:0000256" key="1">
    <source>
        <dbReference type="SAM" id="MobiDB-lite"/>
    </source>
</evidence>
<reference evidence="2 3" key="1">
    <citation type="submission" date="2024-03" db="EMBL/GenBank/DDBJ databases">
        <title>Aureococcus anophagefferens CCMP1851 and Kratosvirus quantuckense: Draft genome of a second virus-susceptible host strain in the model system.</title>
        <authorList>
            <person name="Chase E."/>
            <person name="Truchon A.R."/>
            <person name="Schepens W."/>
            <person name="Wilhelm S.W."/>
        </authorList>
    </citation>
    <scope>NUCLEOTIDE SEQUENCE [LARGE SCALE GENOMIC DNA]</scope>
    <source>
        <strain evidence="2 3">CCMP1851</strain>
    </source>
</reference>
<proteinExistence type="predicted"/>
<feature type="region of interest" description="Disordered" evidence="1">
    <location>
        <begin position="1025"/>
        <end position="1051"/>
    </location>
</feature>
<gene>
    <name evidence="2" type="ORF">SO694_0005911</name>
</gene>
<dbReference type="EMBL" id="JBBJCI010000202">
    <property type="protein sequence ID" value="KAK7241383.1"/>
    <property type="molecule type" value="Genomic_DNA"/>
</dbReference>
<dbReference type="Proteomes" id="UP001363151">
    <property type="component" value="Unassembled WGS sequence"/>
</dbReference>
<protein>
    <submittedName>
        <fullName evidence="2">Uncharacterized protein</fullName>
    </submittedName>
</protein>
<feature type="region of interest" description="Disordered" evidence="1">
    <location>
        <begin position="514"/>
        <end position="559"/>
    </location>
</feature>
<evidence type="ECO:0000313" key="3">
    <source>
        <dbReference type="Proteomes" id="UP001363151"/>
    </source>
</evidence>
<feature type="compositionally biased region" description="Basic residues" evidence="1">
    <location>
        <begin position="1113"/>
        <end position="1122"/>
    </location>
</feature>
<feature type="region of interest" description="Disordered" evidence="1">
    <location>
        <begin position="968"/>
        <end position="990"/>
    </location>
</feature>